<evidence type="ECO:0000313" key="3">
    <source>
        <dbReference type="Proteomes" id="UP001308005"/>
    </source>
</evidence>
<sequence>MHKIMTALHQDHVNLAKLLQLLKEQVDMLAAGEDADLLLMNDIADYIRRYADHVHHPKEDIIYRVFRAQTAEGESIAASLSDEHQELPSITLDFQRLLDGLVNDSLILSRQDLQEKITAFIQAQTEHLNTEEAQLFPLINNTLQDADWESVEKEIEEHADPLFGSHILDRYRNLHKLMNRQRA</sequence>
<organism evidence="2 3">
    <name type="scientific">Candidatus Thiothrix phosphatis</name>
    <dbReference type="NCBI Taxonomy" id="3112415"/>
    <lineage>
        <taxon>Bacteria</taxon>
        <taxon>Pseudomonadati</taxon>
        <taxon>Pseudomonadota</taxon>
        <taxon>Gammaproteobacteria</taxon>
        <taxon>Thiotrichales</taxon>
        <taxon>Thiotrichaceae</taxon>
        <taxon>Thiothrix</taxon>
    </lineage>
</organism>
<evidence type="ECO:0000313" key="2">
    <source>
        <dbReference type="EMBL" id="MEB4589896.1"/>
    </source>
</evidence>
<dbReference type="Proteomes" id="UP001308005">
    <property type="component" value="Unassembled WGS sequence"/>
</dbReference>
<evidence type="ECO:0000259" key="1">
    <source>
        <dbReference type="Pfam" id="PF01814"/>
    </source>
</evidence>
<name>A0ABU6CTH6_9GAMM</name>
<protein>
    <submittedName>
        <fullName evidence="2">Hemerythrin domain-containing protein</fullName>
    </submittedName>
</protein>
<dbReference type="EMBL" id="JAYMYJ010000025">
    <property type="protein sequence ID" value="MEB4589896.1"/>
    <property type="molecule type" value="Genomic_DNA"/>
</dbReference>
<comment type="caution">
    <text evidence="2">The sequence shown here is derived from an EMBL/GenBank/DDBJ whole genome shotgun (WGS) entry which is preliminary data.</text>
</comment>
<accession>A0ABU6CTH6</accession>
<keyword evidence="3" id="KW-1185">Reference proteome</keyword>
<proteinExistence type="predicted"/>
<dbReference type="InterPro" id="IPR012312">
    <property type="entry name" value="Hemerythrin-like"/>
</dbReference>
<reference evidence="3" key="1">
    <citation type="submission" date="2023-07" db="EMBL/GenBank/DDBJ databases">
        <title>The carbon used by Thiothrix.</title>
        <authorList>
            <person name="Chen L."/>
        </authorList>
    </citation>
    <scope>NUCLEOTIDE SEQUENCE [LARGE SCALE GENOMIC DNA]</scope>
</reference>
<feature type="domain" description="Hemerythrin-like" evidence="1">
    <location>
        <begin position="6"/>
        <end position="139"/>
    </location>
</feature>
<dbReference type="PANTHER" id="PTHR39966:SF1">
    <property type="entry name" value="HEMERYTHRIN-LIKE DOMAIN-CONTAINING PROTEIN"/>
    <property type="match status" value="1"/>
</dbReference>
<gene>
    <name evidence="2" type="ORF">VSS37_02790</name>
</gene>
<reference evidence="2 3" key="2">
    <citation type="submission" date="2024-01" db="EMBL/GenBank/DDBJ databases">
        <authorList>
            <person name="Xie X."/>
        </authorList>
    </citation>
    <scope>NUCLEOTIDE SEQUENCE [LARGE SCALE GENOMIC DNA]</scope>
    <source>
        <strain evidence="2">SCUT-1</strain>
    </source>
</reference>
<dbReference type="RefSeq" id="WP_324693106.1">
    <property type="nucleotide sequence ID" value="NZ_JAYMYJ010000025.1"/>
</dbReference>
<dbReference type="PANTHER" id="PTHR39966">
    <property type="entry name" value="BLL2471 PROTEIN-RELATED"/>
    <property type="match status" value="1"/>
</dbReference>
<dbReference type="Gene3D" id="1.20.120.520">
    <property type="entry name" value="nmb1532 protein domain like"/>
    <property type="match status" value="1"/>
</dbReference>
<dbReference type="Pfam" id="PF01814">
    <property type="entry name" value="Hemerythrin"/>
    <property type="match status" value="1"/>
</dbReference>